<feature type="binding site" evidence="1">
    <location>
        <begin position="109"/>
        <end position="116"/>
    </location>
    <ligand>
        <name>ATP</name>
        <dbReference type="ChEBI" id="CHEBI:30616"/>
    </ligand>
</feature>
<dbReference type="GO" id="GO:0005524">
    <property type="term" value="F:ATP binding"/>
    <property type="evidence" value="ECO:0007669"/>
    <property type="project" value="UniProtKB-UniRule"/>
</dbReference>
<dbReference type="SMART" id="SM00129">
    <property type="entry name" value="KISc"/>
    <property type="match status" value="1"/>
</dbReference>
<dbReference type="PANTHER" id="PTHR24115">
    <property type="entry name" value="KINESIN-RELATED"/>
    <property type="match status" value="1"/>
</dbReference>
<keyword evidence="1" id="KW-0067">ATP-binding</keyword>
<evidence type="ECO:0000313" key="3">
    <source>
        <dbReference type="EMBL" id="OQR86362.1"/>
    </source>
</evidence>
<proteinExistence type="inferred from homology"/>
<dbReference type="GO" id="GO:0005874">
    <property type="term" value="C:microtubule"/>
    <property type="evidence" value="ECO:0007669"/>
    <property type="project" value="TreeGrafter"/>
</dbReference>
<dbReference type="EMBL" id="JNBR01001512">
    <property type="protein sequence ID" value="OQR86362.1"/>
    <property type="molecule type" value="Genomic_DNA"/>
</dbReference>
<dbReference type="InterPro" id="IPR036961">
    <property type="entry name" value="Kinesin_motor_dom_sf"/>
</dbReference>
<dbReference type="GO" id="GO:0016887">
    <property type="term" value="F:ATP hydrolysis activity"/>
    <property type="evidence" value="ECO:0007669"/>
    <property type="project" value="TreeGrafter"/>
</dbReference>
<evidence type="ECO:0000259" key="2">
    <source>
        <dbReference type="PROSITE" id="PS50067"/>
    </source>
</evidence>
<evidence type="ECO:0000313" key="4">
    <source>
        <dbReference type="Proteomes" id="UP000243579"/>
    </source>
</evidence>
<sequence>MRSARVQVFLRIRPLSESEQDDAVLTLAPQGAAQLTLTTPPTPNDAIKFVEVLDGIQVPKSKPVKSRTFNGLSGTFREDSTNADVFAPVVSPLVGEAINGRTGCCFAYGHTGSGKTHTILGYGDEPGLYRLASARLFQAIDAANAAIDNPEDVLQVQVRFNEIYNGDVYDLLNDRAKCFVREDELGKVHIRSATTTTEDGLVTTTSSTVVRAVDLNDLVAIVNTGLQARRTGHSNVHLASSRSHAVLEIEIVTAKLLAMRAALERAQAETTAIGHARDTLDMAIFVQQHEQIEGKWIARPEAVGPSEAEVAALADFNARFLDMQDAMHDMLGAEKALLASSSSVGGALVFVDLAGSEHAGSAADGIVKTETEQNECREINKSLSALQACFRAQAKNLASTSTYRSSKLTMVLRDHLRSAGSTTRMIATLSPSAVHTSQTIQTLQYAQLVGQA</sequence>
<dbReference type="Gene3D" id="3.40.850.10">
    <property type="entry name" value="Kinesin motor domain"/>
    <property type="match status" value="1"/>
</dbReference>
<comment type="caution">
    <text evidence="3">The sequence shown here is derived from an EMBL/GenBank/DDBJ whole genome shotgun (WGS) entry which is preliminary data.</text>
</comment>
<comment type="similarity">
    <text evidence="1">Belongs to the TRAFAC class myosin-kinesin ATPase superfamily. Kinesin family.</text>
</comment>
<keyword evidence="1" id="KW-0547">Nucleotide-binding</keyword>
<organism evidence="3 4">
    <name type="scientific">Achlya hypogyna</name>
    <name type="common">Oomycete</name>
    <name type="synonym">Protoachlya hypogyna</name>
    <dbReference type="NCBI Taxonomy" id="1202772"/>
    <lineage>
        <taxon>Eukaryota</taxon>
        <taxon>Sar</taxon>
        <taxon>Stramenopiles</taxon>
        <taxon>Oomycota</taxon>
        <taxon>Saprolegniomycetes</taxon>
        <taxon>Saprolegniales</taxon>
        <taxon>Achlyaceae</taxon>
        <taxon>Achlya</taxon>
    </lineage>
</organism>
<evidence type="ECO:0000256" key="1">
    <source>
        <dbReference type="PROSITE-ProRule" id="PRU00283"/>
    </source>
</evidence>
<keyword evidence="4" id="KW-1185">Reference proteome</keyword>
<protein>
    <submittedName>
        <fullName evidence="3">Kinesin family protein</fullName>
    </submittedName>
</protein>
<dbReference type="SUPFAM" id="SSF52540">
    <property type="entry name" value="P-loop containing nucleoside triphosphate hydrolases"/>
    <property type="match status" value="1"/>
</dbReference>
<accession>A0A1V9YKW7</accession>
<feature type="domain" description="Kinesin motor" evidence="2">
    <location>
        <begin position="5"/>
        <end position="452"/>
    </location>
</feature>
<reference evidence="3 4" key="1">
    <citation type="journal article" date="2014" name="Genome Biol. Evol.">
        <title>The secreted proteins of Achlya hypogyna and Thraustotheca clavata identify the ancestral oomycete secretome and reveal gene acquisitions by horizontal gene transfer.</title>
        <authorList>
            <person name="Misner I."/>
            <person name="Blouin N."/>
            <person name="Leonard G."/>
            <person name="Richards T.A."/>
            <person name="Lane C.E."/>
        </authorList>
    </citation>
    <scope>NUCLEOTIDE SEQUENCE [LARGE SCALE GENOMIC DNA]</scope>
    <source>
        <strain evidence="3 4">ATCC 48635</strain>
    </source>
</reference>
<dbReference type="GO" id="GO:0007018">
    <property type="term" value="P:microtubule-based movement"/>
    <property type="evidence" value="ECO:0007669"/>
    <property type="project" value="InterPro"/>
</dbReference>
<dbReference type="InterPro" id="IPR027417">
    <property type="entry name" value="P-loop_NTPase"/>
</dbReference>
<dbReference type="Pfam" id="PF00225">
    <property type="entry name" value="Kinesin"/>
    <property type="match status" value="2"/>
</dbReference>
<dbReference type="OrthoDB" id="3176171at2759"/>
<keyword evidence="1" id="KW-0505">Motor protein</keyword>
<dbReference type="AlphaFoldDB" id="A0A1V9YKW7"/>
<name>A0A1V9YKW7_ACHHY</name>
<dbReference type="InterPro" id="IPR027640">
    <property type="entry name" value="Kinesin-like_fam"/>
</dbReference>
<dbReference type="GO" id="GO:0003777">
    <property type="term" value="F:microtubule motor activity"/>
    <property type="evidence" value="ECO:0007669"/>
    <property type="project" value="InterPro"/>
</dbReference>
<gene>
    <name evidence="3" type="ORF">ACHHYP_10631</name>
</gene>
<dbReference type="GO" id="GO:0005871">
    <property type="term" value="C:kinesin complex"/>
    <property type="evidence" value="ECO:0007669"/>
    <property type="project" value="TreeGrafter"/>
</dbReference>
<dbReference type="PRINTS" id="PR00380">
    <property type="entry name" value="KINESINHEAVY"/>
</dbReference>
<dbReference type="PROSITE" id="PS50067">
    <property type="entry name" value="KINESIN_MOTOR_2"/>
    <property type="match status" value="1"/>
</dbReference>
<dbReference type="InterPro" id="IPR001752">
    <property type="entry name" value="Kinesin_motor_dom"/>
</dbReference>
<dbReference type="GO" id="GO:0008017">
    <property type="term" value="F:microtubule binding"/>
    <property type="evidence" value="ECO:0007669"/>
    <property type="project" value="InterPro"/>
</dbReference>
<dbReference type="Proteomes" id="UP000243579">
    <property type="component" value="Unassembled WGS sequence"/>
</dbReference>
<dbReference type="STRING" id="1202772.A0A1V9YKW7"/>